<reference evidence="3" key="1">
    <citation type="submission" date="2013-12" db="EMBL/GenBank/DDBJ databases">
        <authorList>
            <person name="Aslett M."/>
        </authorList>
    </citation>
    <scope>NUCLEOTIDE SEQUENCE [LARGE SCALE GENOMIC DNA]</scope>
    <source>
        <strain evidence="3">Lindley</strain>
    </source>
</reference>
<dbReference type="Pfam" id="PF06918">
    <property type="entry name" value="DUF1280"/>
    <property type="match status" value="1"/>
</dbReference>
<organism evidence="3 4">
    <name type="scientific">Globodera pallida</name>
    <name type="common">Potato cyst nematode worm</name>
    <name type="synonym">Heterodera pallida</name>
    <dbReference type="NCBI Taxonomy" id="36090"/>
    <lineage>
        <taxon>Eukaryota</taxon>
        <taxon>Metazoa</taxon>
        <taxon>Ecdysozoa</taxon>
        <taxon>Nematoda</taxon>
        <taxon>Chromadorea</taxon>
        <taxon>Rhabditida</taxon>
        <taxon>Tylenchina</taxon>
        <taxon>Tylenchomorpha</taxon>
        <taxon>Tylenchoidea</taxon>
        <taxon>Heteroderidae</taxon>
        <taxon>Heteroderinae</taxon>
        <taxon>Globodera</taxon>
    </lineage>
</organism>
<dbReference type="InterPro" id="IPR009689">
    <property type="entry name" value="DUF1280"/>
</dbReference>
<accession>A0A183CJL0</accession>
<dbReference type="WBParaSite" id="GPLIN_001306600">
    <property type="protein sequence ID" value="GPLIN_001306600"/>
    <property type="gene ID" value="GPLIN_001306600"/>
</dbReference>
<feature type="coiled-coil region" evidence="1">
    <location>
        <begin position="65"/>
        <end position="127"/>
    </location>
</feature>
<proteinExistence type="predicted"/>
<feature type="region of interest" description="Disordered" evidence="2">
    <location>
        <begin position="1"/>
        <end position="64"/>
    </location>
</feature>
<evidence type="ECO:0000313" key="3">
    <source>
        <dbReference type="Proteomes" id="UP000050741"/>
    </source>
</evidence>
<reference evidence="3" key="2">
    <citation type="submission" date="2014-05" db="EMBL/GenBank/DDBJ databases">
        <title>The genome and life-stage specific transcriptomes of Globodera pallida elucidate key aspects of plant parasitism by a cyst nematode.</title>
        <authorList>
            <person name="Cotton J.A."/>
            <person name="Lilley C.J."/>
            <person name="Jones L.M."/>
            <person name="Kikuchi T."/>
            <person name="Reid A.J."/>
            <person name="Thorpe P."/>
            <person name="Tsai I.J."/>
            <person name="Beasley H."/>
            <person name="Blok V."/>
            <person name="Cock P.J.A."/>
            <person name="Van den Akker S.E."/>
            <person name="Holroyd N."/>
            <person name="Hunt M."/>
            <person name="Mantelin S."/>
            <person name="Naghra H."/>
            <person name="Pain A."/>
            <person name="Palomares-Rius J.E."/>
            <person name="Zarowiecki M."/>
            <person name="Berriman M."/>
            <person name="Jones J.T."/>
            <person name="Urwin P.E."/>
        </authorList>
    </citation>
    <scope>NUCLEOTIDE SEQUENCE [LARGE SCALE GENOMIC DNA]</scope>
    <source>
        <strain evidence="3">Lindley</strain>
    </source>
</reference>
<evidence type="ECO:0000256" key="2">
    <source>
        <dbReference type="SAM" id="MobiDB-lite"/>
    </source>
</evidence>
<reference evidence="4" key="3">
    <citation type="submission" date="2016-06" db="UniProtKB">
        <authorList>
            <consortium name="WormBaseParasite"/>
        </authorList>
    </citation>
    <scope>IDENTIFICATION</scope>
</reference>
<dbReference type="PANTHER" id="PTHR31424">
    <property type="entry name" value="PROTEIN CBG23806"/>
    <property type="match status" value="1"/>
</dbReference>
<sequence>MGKRKLSRTAHNVTPVQKRWKKREEKRASSSNAAKIRWAKKRSDNEEATEQETPTGAEPPTELQHTECVQRINELTRQLKEKEQLLAQSEANARSMEKTIEEMEARNAALKMELQRSKEEAEQLRKTVGDRQKAQQHHWIAIEAELANLESEVLQTQLDCLKKAAAAPGNSRKSFSEITPRSQRRVVRKVLGSIIGSPNTKQLVQEAVANKLSPGPPRSRRNSSGCRLTPDQDLRLCSSVGLTINQRKRLKTELGRRQLDILATTDAAAGNKTHVLSVLDPTEALSARIRRLLASEQLQFWHGDERLLICIVGDAGGGWTKLGALIGNVKRTPGSPKNFLLLGCFKGADSAKNLRFAFNDICRDLMFLSHIYGHRGPCSVAPCVFCEANSMSRQSEHTLRPLEKVKTDAAKFQSEELAGVRENLRSRQCAAMEFCPLLDIEMEAVVPPSLHIVMGNFDRLLEKLRQLCAIHGNCYVDQLEQRLEMLGAYKSRWFQQYNGNEIRNALRGTGPEHITTHCLPPSPRRDAICRALKLLSRLQGFAEARMLEQPEIEELVSTAEEYRATIVQNFPDICTPKFHILTAHVPTFVKRHGWWGLLSEQPMESFHPEFNDDIERRSNTRDVAAQLLFCAKEAAIRNGVFDSGF</sequence>
<evidence type="ECO:0000313" key="4">
    <source>
        <dbReference type="WBParaSite" id="GPLIN_001306600"/>
    </source>
</evidence>
<dbReference type="PANTHER" id="PTHR31424:SF3">
    <property type="entry name" value="RING-TYPE DOMAIN-CONTAINING PROTEIN"/>
    <property type="match status" value="1"/>
</dbReference>
<dbReference type="Proteomes" id="UP000050741">
    <property type="component" value="Unassembled WGS sequence"/>
</dbReference>
<name>A0A183CJL0_GLOPA</name>
<keyword evidence="3" id="KW-1185">Reference proteome</keyword>
<keyword evidence="1" id="KW-0175">Coiled coil</keyword>
<evidence type="ECO:0000256" key="1">
    <source>
        <dbReference type="SAM" id="Coils"/>
    </source>
</evidence>
<dbReference type="AlphaFoldDB" id="A0A183CJL0"/>
<protein>
    <submittedName>
        <fullName evidence="4">RING-type domain-containing protein</fullName>
    </submittedName>
</protein>